<reference evidence="1 2" key="1">
    <citation type="journal article" date="2023" name="Science">
        <title>Complex scaffold remodeling in plant triterpene biosynthesis.</title>
        <authorList>
            <person name="De La Pena R."/>
            <person name="Hodgson H."/>
            <person name="Liu J.C."/>
            <person name="Stephenson M.J."/>
            <person name="Martin A.C."/>
            <person name="Owen C."/>
            <person name="Harkess A."/>
            <person name="Leebens-Mack J."/>
            <person name="Jimenez L.E."/>
            <person name="Osbourn A."/>
            <person name="Sattely E.S."/>
        </authorList>
    </citation>
    <scope>NUCLEOTIDE SEQUENCE [LARGE SCALE GENOMIC DNA]</scope>
    <source>
        <strain evidence="2">cv. JPN11</strain>
        <tissue evidence="1">Leaf</tissue>
    </source>
</reference>
<evidence type="ECO:0000313" key="2">
    <source>
        <dbReference type="Proteomes" id="UP001164539"/>
    </source>
</evidence>
<proteinExistence type="predicted"/>
<gene>
    <name evidence="1" type="ORF">OWV82_007242</name>
</gene>
<dbReference type="Proteomes" id="UP001164539">
    <property type="component" value="Chromosome 3"/>
</dbReference>
<protein>
    <submittedName>
        <fullName evidence="1">Disease resistance protein</fullName>
    </submittedName>
</protein>
<sequence>MVVGEILLSAFFNVLFERLASRDLLNFLRQLQGGVDFELRKWQDSLIMIQALLSDAEEKELTDGAVKFWLDDLRDLAYDAEDILDEFDNEALKFNLMGEYDEDRSRKVQNLIPTCVSCFNPSTAKCNLSMDSKIKNITNRFEELCAKRIALGLQLIPGGTSTAAQQRQPSSSVPTERAVYGRDEDKANILKLVLSDEPSDANFRVIPIVGMAGVGKTTLAREVYNDKSVEDFKFDIKAWIGVSDDFDVLSISRALLESITSEPCDLKTLNEVQVQLKKAVDGKRFLLVLDDVWNEDYSSWEILKSPFMAGASQSKIIVTTRHANVASTMGTAEHYNLKHLSDEDCWSVFTKHAFEGKSINAHQISELFYKKVVAKCGGLPLAASTLGGLLRSKKDDAWEDILNSNIWDLPQQSGIHPVLRLSYHHLPSHLKRCFAYCALFPKDYEFTEKELVFLWMAEGVIQKSNRNNKQLEDWGSECFQDLVSRSIFLQSTADRSKFVMHDLVHDLAQLVSGETIFRLEEPHKHFRRFKRVRHFSYIRGEFDGKNKFEVFYEVEQLRTFLPVLIRGRMNRTSYISPEILPDLLQKFKRLRVLSLVGYHITQLPSSVKDLRLLRYLNLAGTMIRSLPEATCSLLNLQILILRDCSRLIKLPSKMRNLMKLRHLDIQGATLLEEMPIGMKQLKNLQTLSNFIVGKGRDVSGLKDLKYLKFLCGELCISGLENVNDPRKAREAMLCEKKSLEALSLQWECQLDGSRDEATEENVLDMLQPHKNIKELTIRHYGGARFPFWITDSSFSDLSTLELRFCENCRSIPSLGLLGSLKNLTIQGMSKLRGIGSELYGEGCLKPFELLETLRFENLEEWEYWDNNIEENEQVKIFPHLRELYIMECPKLCGKLPELLPSLETLVVSKCEELVVSFSGYPMLCKLEIDECNGLVCSAPVDTKLIKSVTISNSTLDIHGCRGMLYSSPSELFNFVTITNILEYANFLKQGFQIVDTLATGSSERIKSWRQYGFFQFRKPIQGLHMLTYPEEISIEENCISLVSFPEVNFLPNNLRSLKIQNNRTLISLPEEMMGNNTQLEMLFISHCESLTFIARSKLPSSLKRLEIWYCENLKNLIDEDAFSPDCLSFTPSSSGTQGIQALEFLIVGDCPKLESLPDGLHNLSCLRYISIRNCPSLVSFPKRGLPNSISSVSIERCEKLEALPNNMNKVNSIDYLEIRKCPKIISFPEEGFPTNLKSLHIEDLKIYRALMQWGLHRLTSLTCLDIDGCDNAESFPDEEMGIMLPTSLAKLTISGFQKLKYLSSMGFQCLTSLEQLWIFNCPKLSSFPQLGLPSSLLQLHIYDCPLLEKHCKRDKGKEWSKISHIPCVMIDHAFIYD</sequence>
<comment type="caution">
    <text evidence="1">The sequence shown here is derived from an EMBL/GenBank/DDBJ whole genome shotgun (WGS) entry which is preliminary data.</text>
</comment>
<accession>A0ACC1YLL3</accession>
<name>A0ACC1YLL3_MELAZ</name>
<keyword evidence="2" id="KW-1185">Reference proteome</keyword>
<organism evidence="1 2">
    <name type="scientific">Melia azedarach</name>
    <name type="common">Chinaberry tree</name>
    <dbReference type="NCBI Taxonomy" id="155640"/>
    <lineage>
        <taxon>Eukaryota</taxon>
        <taxon>Viridiplantae</taxon>
        <taxon>Streptophyta</taxon>
        <taxon>Embryophyta</taxon>
        <taxon>Tracheophyta</taxon>
        <taxon>Spermatophyta</taxon>
        <taxon>Magnoliopsida</taxon>
        <taxon>eudicotyledons</taxon>
        <taxon>Gunneridae</taxon>
        <taxon>Pentapetalae</taxon>
        <taxon>rosids</taxon>
        <taxon>malvids</taxon>
        <taxon>Sapindales</taxon>
        <taxon>Meliaceae</taxon>
        <taxon>Melia</taxon>
    </lineage>
</organism>
<evidence type="ECO:0000313" key="1">
    <source>
        <dbReference type="EMBL" id="KAJ4723923.1"/>
    </source>
</evidence>
<dbReference type="EMBL" id="CM051396">
    <property type="protein sequence ID" value="KAJ4723923.1"/>
    <property type="molecule type" value="Genomic_DNA"/>
</dbReference>